<name>A0A9R1X5M8_LACSA</name>
<dbReference type="EMBL" id="NBSK02000006">
    <property type="protein sequence ID" value="KAJ0201670.1"/>
    <property type="molecule type" value="Genomic_DNA"/>
</dbReference>
<evidence type="ECO:0000313" key="6">
    <source>
        <dbReference type="EMBL" id="KAJ0201670.1"/>
    </source>
</evidence>
<dbReference type="InterPro" id="IPR044965">
    <property type="entry name" value="Glyco_hydro_17_plant"/>
</dbReference>
<accession>A0A9R1X5M8</accession>
<dbReference type="OrthoDB" id="941679at2759"/>
<evidence type="ECO:0000256" key="1">
    <source>
        <dbReference type="ARBA" id="ARBA00008773"/>
    </source>
</evidence>
<dbReference type="Gramene" id="rna-gnl|WGS:NBSK|LSAT_6X3840_mrna">
    <property type="protein sequence ID" value="cds-PLY69816.1"/>
    <property type="gene ID" value="gene-LSAT_6X3840"/>
</dbReference>
<sequence length="337" mass="36462">MASLLPSISVVCVLIIYLSFLADGGGIGVNYGLLGNNLPPPSNVVNLLKSRNIGRVRIFSPDLNVLDALQNSGIQVIIGTFNQDIPSLAGDINFAKAWVQSKIVPYAQTIRFRCISIGNEVIPGDMTNSVFPAMQNMNAALKYFNLGGIPVSTAVPLNSLGASYPPSYGDFSGAVKPAMRDIAGFLAYNGFPLLVTAYPYFAYANEPGSISLPYVLFTSPDVVVRDGDLGYTNMFDAMVDAVYSALEKVGAGGVEVVICETGWPSQGNGDFTTPELARTYNQNLLNHVRASGTPKRPNKNVETYVFALFNENQKDPGVEQHFGLFYPDMTEVYHINF</sequence>
<dbReference type="SUPFAM" id="SSF51445">
    <property type="entry name" value="(Trans)glycosidases"/>
    <property type="match status" value="1"/>
</dbReference>
<dbReference type="GO" id="GO:0005975">
    <property type="term" value="P:carbohydrate metabolic process"/>
    <property type="evidence" value="ECO:0007669"/>
    <property type="project" value="InterPro"/>
</dbReference>
<dbReference type="InterPro" id="IPR000490">
    <property type="entry name" value="Glyco_hydro_17"/>
</dbReference>
<evidence type="ECO:0008006" key="8">
    <source>
        <dbReference type="Google" id="ProtNLM"/>
    </source>
</evidence>
<dbReference type="PANTHER" id="PTHR32227">
    <property type="entry name" value="GLUCAN ENDO-1,3-BETA-GLUCOSIDASE BG1-RELATED-RELATED"/>
    <property type="match status" value="1"/>
</dbReference>
<feature type="signal peptide" evidence="5">
    <location>
        <begin position="1"/>
        <end position="24"/>
    </location>
</feature>
<dbReference type="Proteomes" id="UP000235145">
    <property type="component" value="Unassembled WGS sequence"/>
</dbReference>
<reference evidence="6 7" key="1">
    <citation type="journal article" date="2017" name="Nat. Commun.">
        <title>Genome assembly with in vitro proximity ligation data and whole-genome triplication in lettuce.</title>
        <authorList>
            <person name="Reyes-Chin-Wo S."/>
            <person name="Wang Z."/>
            <person name="Yang X."/>
            <person name="Kozik A."/>
            <person name="Arikit S."/>
            <person name="Song C."/>
            <person name="Xia L."/>
            <person name="Froenicke L."/>
            <person name="Lavelle D.O."/>
            <person name="Truco M.J."/>
            <person name="Xia R."/>
            <person name="Zhu S."/>
            <person name="Xu C."/>
            <person name="Xu H."/>
            <person name="Xu X."/>
            <person name="Cox K."/>
            <person name="Korf I."/>
            <person name="Meyers B.C."/>
            <person name="Michelmore R.W."/>
        </authorList>
    </citation>
    <scope>NUCLEOTIDE SEQUENCE [LARGE SCALE GENOMIC DNA]</scope>
    <source>
        <strain evidence="7">cv. Salinas</strain>
        <tissue evidence="6">Seedlings</tissue>
    </source>
</reference>
<protein>
    <recommendedName>
        <fullName evidence="8">Glucan endo-1,3-beta-D-glucosidase</fullName>
    </recommendedName>
</protein>
<proteinExistence type="inferred from homology"/>
<dbReference type="GO" id="GO:0004553">
    <property type="term" value="F:hydrolase activity, hydrolyzing O-glycosyl compounds"/>
    <property type="evidence" value="ECO:0007669"/>
    <property type="project" value="InterPro"/>
</dbReference>
<keyword evidence="7" id="KW-1185">Reference proteome</keyword>
<keyword evidence="5" id="KW-0732">Signal</keyword>
<evidence type="ECO:0000313" key="7">
    <source>
        <dbReference type="Proteomes" id="UP000235145"/>
    </source>
</evidence>
<evidence type="ECO:0000256" key="2">
    <source>
        <dbReference type="ARBA" id="ARBA00022801"/>
    </source>
</evidence>
<keyword evidence="2" id="KW-0378">Hydrolase</keyword>
<organism evidence="6 7">
    <name type="scientific">Lactuca sativa</name>
    <name type="common">Garden lettuce</name>
    <dbReference type="NCBI Taxonomy" id="4236"/>
    <lineage>
        <taxon>Eukaryota</taxon>
        <taxon>Viridiplantae</taxon>
        <taxon>Streptophyta</taxon>
        <taxon>Embryophyta</taxon>
        <taxon>Tracheophyta</taxon>
        <taxon>Spermatophyta</taxon>
        <taxon>Magnoliopsida</taxon>
        <taxon>eudicotyledons</taxon>
        <taxon>Gunneridae</taxon>
        <taxon>Pentapetalae</taxon>
        <taxon>asterids</taxon>
        <taxon>campanulids</taxon>
        <taxon>Asterales</taxon>
        <taxon>Asteraceae</taxon>
        <taxon>Cichorioideae</taxon>
        <taxon>Cichorieae</taxon>
        <taxon>Lactucinae</taxon>
        <taxon>Lactuca</taxon>
    </lineage>
</organism>
<gene>
    <name evidence="6" type="ORF">LSAT_V11C600299370</name>
</gene>
<keyword evidence="3" id="KW-0326">Glycosidase</keyword>
<dbReference type="Gene3D" id="3.20.20.80">
    <property type="entry name" value="Glycosidases"/>
    <property type="match status" value="1"/>
</dbReference>
<evidence type="ECO:0000256" key="4">
    <source>
        <dbReference type="RuleBase" id="RU004335"/>
    </source>
</evidence>
<feature type="chain" id="PRO_5040490140" description="Glucan endo-1,3-beta-D-glucosidase" evidence="5">
    <location>
        <begin position="25"/>
        <end position="337"/>
    </location>
</feature>
<dbReference type="AlphaFoldDB" id="A0A9R1X5M8"/>
<evidence type="ECO:0000256" key="3">
    <source>
        <dbReference type="ARBA" id="ARBA00023295"/>
    </source>
</evidence>
<comment type="caution">
    <text evidence="6">The sequence shown here is derived from an EMBL/GenBank/DDBJ whole genome shotgun (WGS) entry which is preliminary data.</text>
</comment>
<evidence type="ECO:0000256" key="5">
    <source>
        <dbReference type="SAM" id="SignalP"/>
    </source>
</evidence>
<dbReference type="InterPro" id="IPR017853">
    <property type="entry name" value="GH"/>
</dbReference>
<comment type="similarity">
    <text evidence="1 4">Belongs to the glycosyl hydrolase 17 family.</text>
</comment>
<dbReference type="FunFam" id="3.20.20.80:FF:000010">
    <property type="entry name" value="glucan endo-1,3-beta-glucosidase, basic"/>
    <property type="match status" value="1"/>
</dbReference>
<dbReference type="Pfam" id="PF00332">
    <property type="entry name" value="Glyco_hydro_17"/>
    <property type="match status" value="1"/>
</dbReference>